<organism evidence="2">
    <name type="scientific">Advenella mimigardefordensis</name>
    <dbReference type="NCBI Taxonomy" id="302406"/>
    <lineage>
        <taxon>Bacteria</taxon>
        <taxon>Pseudomonadati</taxon>
        <taxon>Pseudomonadota</taxon>
        <taxon>Betaproteobacteria</taxon>
        <taxon>Burkholderiales</taxon>
        <taxon>Alcaligenaceae</taxon>
    </lineage>
</organism>
<reference evidence="2" key="1">
    <citation type="journal article" date="2009" name="Appl. Environ. Microbiol.">
        <title>Conjugative Type 4 secretion system of a novel large plasmid from the chemoautotroph Tetrathiobacter kashmirensis and construction of shuttle vectors for Alcaligenaceae.</title>
        <authorList>
            <person name="Dam B."/>
            <person name="Ghosh W."/>
            <person name="Das Gupta S.K."/>
        </authorList>
    </citation>
    <scope>NUCLEOTIDE SEQUENCE</scope>
    <source>
        <strain evidence="2">WGT</strain>
        <plasmid evidence="2">pBTK445</plasmid>
    </source>
</reference>
<feature type="chain" id="PRO_5002828713" evidence="1">
    <location>
        <begin position="20"/>
        <end position="156"/>
    </location>
</feature>
<evidence type="ECO:0000313" key="2">
    <source>
        <dbReference type="EMBL" id="ACD43614.1"/>
    </source>
</evidence>
<protein>
    <submittedName>
        <fullName evidence="2">ParC</fullName>
    </submittedName>
</protein>
<keyword evidence="2" id="KW-0614">Plasmid</keyword>
<geneLocation type="plasmid" evidence="2">
    <name>pBTK445</name>
</geneLocation>
<sequence>MMRQISFWLLATASLNCYAWSATSDDKWRSGWGQGVSELQVTQGSGNKIDVTCASPTDLPGGSTVKFTVAGNSVESGEILTIFDNEKPETFQTNSRGYIESSSRAWASNFTYLLEKFKKHRKVYVRFPDGNEATFTLKGASKAIVDSDCKAAFYYY</sequence>
<dbReference type="EMBL" id="EU585932">
    <property type="protein sequence ID" value="ACD43614.1"/>
    <property type="molecule type" value="Genomic_DNA"/>
</dbReference>
<gene>
    <name evidence="2" type="primary">parC</name>
</gene>
<keyword evidence="1" id="KW-0732">Signal</keyword>
<evidence type="ECO:0000256" key="1">
    <source>
        <dbReference type="SAM" id="SignalP"/>
    </source>
</evidence>
<name>B4YK17_9BURK</name>
<feature type="signal peptide" evidence="1">
    <location>
        <begin position="1"/>
        <end position="19"/>
    </location>
</feature>
<accession>B4YK17</accession>
<proteinExistence type="predicted"/>
<dbReference type="AlphaFoldDB" id="B4YK17"/>